<dbReference type="EMBL" id="HBIO01005188">
    <property type="protein sequence ID" value="CAE0458789.1"/>
    <property type="molecule type" value="Transcribed_RNA"/>
</dbReference>
<feature type="region of interest" description="Disordered" evidence="1">
    <location>
        <begin position="76"/>
        <end position="107"/>
    </location>
</feature>
<feature type="region of interest" description="Disordered" evidence="1">
    <location>
        <begin position="1"/>
        <end position="21"/>
    </location>
</feature>
<protein>
    <submittedName>
        <fullName evidence="2">Uncharacterized protein</fullName>
    </submittedName>
</protein>
<dbReference type="AlphaFoldDB" id="A0A7S3PXN9"/>
<organism evidence="2">
    <name type="scientific">Chaetoceros debilis</name>
    <dbReference type="NCBI Taxonomy" id="122233"/>
    <lineage>
        <taxon>Eukaryota</taxon>
        <taxon>Sar</taxon>
        <taxon>Stramenopiles</taxon>
        <taxon>Ochrophyta</taxon>
        <taxon>Bacillariophyta</taxon>
        <taxon>Coscinodiscophyceae</taxon>
        <taxon>Chaetocerotophycidae</taxon>
        <taxon>Chaetocerotales</taxon>
        <taxon>Chaetocerotaceae</taxon>
        <taxon>Chaetoceros</taxon>
    </lineage>
</organism>
<gene>
    <name evidence="2" type="ORF">CDEB00056_LOCUS3630</name>
</gene>
<name>A0A7S3PXN9_9STRA</name>
<proteinExistence type="predicted"/>
<accession>A0A7S3PXN9</accession>
<feature type="compositionally biased region" description="Basic and acidic residues" evidence="1">
    <location>
        <begin position="97"/>
        <end position="107"/>
    </location>
</feature>
<sequence length="179" mass="20591">MEERDVPSSCHVQSAEERERNEYCNKSCNKSIITQSIVSSNGRKPGMPFSLNLSRTSLNEGGSIHDRLHSMARDKQLEGKKKRQQIKKVQDARAAARRGDTKKDHGKIPLSKALNFYDRCMRNKVEKDLKIAKANQEKTAKIRQMSGMKKIPIKQASRLHYESIGNHRRSRRECQQTNE</sequence>
<evidence type="ECO:0000256" key="1">
    <source>
        <dbReference type="SAM" id="MobiDB-lite"/>
    </source>
</evidence>
<evidence type="ECO:0000313" key="2">
    <source>
        <dbReference type="EMBL" id="CAE0458789.1"/>
    </source>
</evidence>
<reference evidence="2" key="1">
    <citation type="submission" date="2021-01" db="EMBL/GenBank/DDBJ databases">
        <authorList>
            <person name="Corre E."/>
            <person name="Pelletier E."/>
            <person name="Niang G."/>
            <person name="Scheremetjew M."/>
            <person name="Finn R."/>
            <person name="Kale V."/>
            <person name="Holt S."/>
            <person name="Cochrane G."/>
            <person name="Meng A."/>
            <person name="Brown T."/>
            <person name="Cohen L."/>
        </authorList>
    </citation>
    <scope>NUCLEOTIDE SEQUENCE</scope>
    <source>
        <strain evidence="2">MM31A-1</strain>
    </source>
</reference>